<evidence type="ECO:0000313" key="2">
    <source>
        <dbReference type="Proteomes" id="UP001155587"/>
    </source>
</evidence>
<dbReference type="RefSeq" id="WP_265673294.1">
    <property type="nucleotide sequence ID" value="NZ_JAKRRY010000002.1"/>
</dbReference>
<gene>
    <name evidence="1" type="ORF">MD535_02145</name>
</gene>
<dbReference type="Proteomes" id="UP001155587">
    <property type="component" value="Unassembled WGS sequence"/>
</dbReference>
<name>A0A9X3HV15_9VIBR</name>
<evidence type="ECO:0000313" key="1">
    <source>
        <dbReference type="EMBL" id="MCW8344826.1"/>
    </source>
</evidence>
<proteinExistence type="predicted"/>
<sequence>MRKHYIVEGNNNGYPKLALCDRCVQDYVVISEGERTYDECAKCGEDD</sequence>
<protein>
    <submittedName>
        <fullName evidence="1">Uncharacterized protein</fullName>
    </submittedName>
</protein>
<organism evidence="1 2">
    <name type="scientific">Vibrio qingdaonensis</name>
    <dbReference type="NCBI Taxonomy" id="2829491"/>
    <lineage>
        <taxon>Bacteria</taxon>
        <taxon>Pseudomonadati</taxon>
        <taxon>Pseudomonadota</taxon>
        <taxon>Gammaproteobacteria</taxon>
        <taxon>Vibrionales</taxon>
        <taxon>Vibrionaceae</taxon>
        <taxon>Vibrio</taxon>
    </lineage>
</organism>
<dbReference type="EMBL" id="JAKRRY010000002">
    <property type="protein sequence ID" value="MCW8344826.1"/>
    <property type="molecule type" value="Genomic_DNA"/>
</dbReference>
<dbReference type="AlphaFoldDB" id="A0A9X3HV15"/>
<keyword evidence="2" id="KW-1185">Reference proteome</keyword>
<accession>A0A9X3HV15</accession>
<reference evidence="1" key="1">
    <citation type="submission" date="2022-02" db="EMBL/GenBank/DDBJ databases">
        <title>Vibrio sp. nov, a new bacterium isolated from seawater.</title>
        <authorList>
            <person name="Yuan Y."/>
        </authorList>
    </citation>
    <scope>NUCLEOTIDE SEQUENCE</scope>
    <source>
        <strain evidence="1">ZSDZ65</strain>
    </source>
</reference>
<comment type="caution">
    <text evidence="1">The sequence shown here is derived from an EMBL/GenBank/DDBJ whole genome shotgun (WGS) entry which is preliminary data.</text>
</comment>